<reference evidence="3" key="1">
    <citation type="submission" date="2016-08" db="EMBL/GenBank/DDBJ databases">
        <authorList>
            <person name="Varghese N."/>
            <person name="Submissions Spin"/>
        </authorList>
    </citation>
    <scope>NUCLEOTIDE SEQUENCE [LARGE SCALE GENOMIC DNA]</scope>
    <source>
        <strain evidence="3">HAMBI 2975</strain>
    </source>
</reference>
<dbReference type="PANTHER" id="PTHR37811">
    <property type="entry name" value="BLL5343 PROTEIN"/>
    <property type="match status" value="1"/>
</dbReference>
<feature type="domain" description="ABM" evidence="1">
    <location>
        <begin position="38"/>
        <end position="89"/>
    </location>
</feature>
<dbReference type="Proteomes" id="UP000199101">
    <property type="component" value="Unassembled WGS sequence"/>
</dbReference>
<dbReference type="RefSeq" id="WP_092710813.1">
    <property type="nucleotide sequence ID" value="NZ_FMAG01000002.1"/>
</dbReference>
<dbReference type="STRING" id="410764.GA0061103_3238"/>
<dbReference type="PANTHER" id="PTHR37811:SF2">
    <property type="entry name" value="ABM DOMAIN-CONTAINING PROTEIN"/>
    <property type="match status" value="1"/>
</dbReference>
<dbReference type="InterPro" id="IPR011008">
    <property type="entry name" value="Dimeric_a/b-barrel"/>
</dbReference>
<keyword evidence="2" id="KW-0560">Oxidoreductase</keyword>
<dbReference type="InterPro" id="IPR007138">
    <property type="entry name" value="ABM_dom"/>
</dbReference>
<dbReference type="AlphaFoldDB" id="A0A1C3V526"/>
<dbReference type="InterPro" id="IPR052936">
    <property type="entry name" value="Jasmonate_Hydroxylase-like"/>
</dbReference>
<dbReference type="Gene3D" id="3.30.70.100">
    <property type="match status" value="1"/>
</dbReference>
<protein>
    <submittedName>
        <fullName evidence="2">Heme-degrading monooxygenase HmoA</fullName>
    </submittedName>
</protein>
<evidence type="ECO:0000259" key="1">
    <source>
        <dbReference type="Pfam" id="PF03992"/>
    </source>
</evidence>
<evidence type="ECO:0000313" key="2">
    <source>
        <dbReference type="EMBL" id="SCB22815.1"/>
    </source>
</evidence>
<dbReference type="OrthoDB" id="9797060at2"/>
<dbReference type="GO" id="GO:0004497">
    <property type="term" value="F:monooxygenase activity"/>
    <property type="evidence" value="ECO:0007669"/>
    <property type="project" value="UniProtKB-KW"/>
</dbReference>
<dbReference type="SUPFAM" id="SSF54909">
    <property type="entry name" value="Dimeric alpha+beta barrel"/>
    <property type="match status" value="1"/>
</dbReference>
<dbReference type="Pfam" id="PF03992">
    <property type="entry name" value="ABM"/>
    <property type="match status" value="1"/>
</dbReference>
<accession>A0A1C3V526</accession>
<gene>
    <name evidence="2" type="ORF">GA0061103_3238</name>
</gene>
<name>A0A1C3V526_9HYPH</name>
<proteinExistence type="predicted"/>
<keyword evidence="2" id="KW-0503">Monooxygenase</keyword>
<dbReference type="EMBL" id="FMAG01000002">
    <property type="protein sequence ID" value="SCB22815.1"/>
    <property type="molecule type" value="Genomic_DNA"/>
</dbReference>
<sequence length="125" mass="13970">MSTNKASRFAATPEPPYYIVSFASIRTVGDNGYGAMGERMEEMALAQDGCLGLESARGADGFGVTNSFWRDEESILAWKNVVAHLAAQKLGRERWYEQYKVRIGRVERAYDFLANEGDVIAEHID</sequence>
<organism evidence="2 3">
    <name type="scientific">Rhizobium multihospitium</name>
    <dbReference type="NCBI Taxonomy" id="410764"/>
    <lineage>
        <taxon>Bacteria</taxon>
        <taxon>Pseudomonadati</taxon>
        <taxon>Pseudomonadota</taxon>
        <taxon>Alphaproteobacteria</taxon>
        <taxon>Hyphomicrobiales</taxon>
        <taxon>Rhizobiaceae</taxon>
        <taxon>Rhizobium/Agrobacterium group</taxon>
        <taxon>Rhizobium</taxon>
    </lineage>
</organism>
<evidence type="ECO:0000313" key="3">
    <source>
        <dbReference type="Proteomes" id="UP000199101"/>
    </source>
</evidence>
<keyword evidence="3" id="KW-1185">Reference proteome</keyword>